<dbReference type="NCBIfam" id="TIGR01007">
    <property type="entry name" value="eps_fam"/>
    <property type="match status" value="1"/>
</dbReference>
<reference evidence="10 11" key="1">
    <citation type="journal article" date="2019" name="Int. J. Syst. Evol. Microbiol.">
        <title>Faecalibacillus intestinalis gen. nov., sp. nov. and Faecalibacillus faecis sp. nov., isolated from human faeces.</title>
        <authorList>
            <person name="Seo B."/>
            <person name="Jeon K."/>
            <person name="Baek I."/>
            <person name="Lee Y.M."/>
            <person name="Baek K."/>
            <person name="Ko G."/>
        </authorList>
    </citation>
    <scope>NUCLEOTIDE SEQUENCE [LARGE SCALE GENOMIC DNA]</scope>
    <source>
        <strain evidence="10 11">SNUG30099</strain>
    </source>
</reference>
<evidence type="ECO:0000256" key="6">
    <source>
        <dbReference type="ARBA" id="ARBA00022840"/>
    </source>
</evidence>
<evidence type="ECO:0000256" key="7">
    <source>
        <dbReference type="ARBA" id="ARBA00023137"/>
    </source>
</evidence>
<dbReference type="GO" id="GO:0005524">
    <property type="term" value="F:ATP binding"/>
    <property type="evidence" value="ECO:0007669"/>
    <property type="project" value="UniProtKB-KW"/>
</dbReference>
<dbReference type="AlphaFoldDB" id="A0A2T3FYY6"/>
<dbReference type="InterPro" id="IPR050445">
    <property type="entry name" value="Bact_polysacc_biosynth/exp"/>
</dbReference>
<evidence type="ECO:0000256" key="1">
    <source>
        <dbReference type="ARBA" id="ARBA00007316"/>
    </source>
</evidence>
<organism evidence="10 11">
    <name type="scientific">Faecalibacillus intestinalis</name>
    <dbReference type="NCBI Taxonomy" id="1982626"/>
    <lineage>
        <taxon>Bacteria</taxon>
        <taxon>Bacillati</taxon>
        <taxon>Bacillota</taxon>
        <taxon>Erysipelotrichia</taxon>
        <taxon>Erysipelotrichales</taxon>
        <taxon>Coprobacillaceae</taxon>
        <taxon>Faecalibacillus</taxon>
    </lineage>
</organism>
<sequence length="236" mass="26472">MAKKTSKRKTLNILDKNKKHSQFDYTEIFRHIRTNIEFSTVDKDIKSICITSSQAGEAKTTLSINLAYIFATKYNRVLLIDCDLRKNTLHKYMGLSNKHGLTDALLEYRQTKKLNVEYFQSVNDPSFAGTMAVLTSGIHIPNPSELLGSHVFKDYINELKKSFDFIIIDCAPIGMISDAIPVGNAVDGTIFAISSQDTNKKDAANCVKLLQRNNVNVLGSVLTKAKSLSGSHYYYY</sequence>
<dbReference type="PANTHER" id="PTHR32309">
    <property type="entry name" value="TYROSINE-PROTEIN KINASE"/>
    <property type="match status" value="1"/>
</dbReference>
<dbReference type="RefSeq" id="WP_107030027.1">
    <property type="nucleotide sequence ID" value="NZ_JAQEZO010000018.1"/>
</dbReference>
<dbReference type="Proteomes" id="UP000240974">
    <property type="component" value="Unassembled WGS sequence"/>
</dbReference>
<keyword evidence="6" id="KW-0067">ATP-binding</keyword>
<evidence type="ECO:0000259" key="9">
    <source>
        <dbReference type="Pfam" id="PF13614"/>
    </source>
</evidence>
<dbReference type="GO" id="GO:0004715">
    <property type="term" value="F:non-membrane spanning protein tyrosine kinase activity"/>
    <property type="evidence" value="ECO:0007669"/>
    <property type="project" value="UniProtKB-EC"/>
</dbReference>
<keyword evidence="3" id="KW-0808">Transferase</keyword>
<evidence type="ECO:0000256" key="8">
    <source>
        <dbReference type="ARBA" id="ARBA00051245"/>
    </source>
</evidence>
<evidence type="ECO:0000313" key="11">
    <source>
        <dbReference type="Proteomes" id="UP000240974"/>
    </source>
</evidence>
<dbReference type="Gene3D" id="3.40.50.300">
    <property type="entry name" value="P-loop containing nucleotide triphosphate hydrolases"/>
    <property type="match status" value="1"/>
</dbReference>
<keyword evidence="5" id="KW-0418">Kinase</keyword>
<comment type="similarity">
    <text evidence="1">Belongs to the CpsD/CapB family.</text>
</comment>
<keyword evidence="11" id="KW-1185">Reference proteome</keyword>
<keyword evidence="4" id="KW-0547">Nucleotide-binding</keyword>
<dbReference type="EMBL" id="PYLQ01000011">
    <property type="protein sequence ID" value="PST40487.1"/>
    <property type="molecule type" value="Genomic_DNA"/>
</dbReference>
<dbReference type="CDD" id="cd05387">
    <property type="entry name" value="BY-kinase"/>
    <property type="match status" value="1"/>
</dbReference>
<keyword evidence="7" id="KW-0829">Tyrosine-protein kinase</keyword>
<name>A0A2T3FYY6_9FIRM</name>
<protein>
    <recommendedName>
        <fullName evidence="2">non-specific protein-tyrosine kinase</fullName>
        <ecNumber evidence="2">2.7.10.2</ecNumber>
    </recommendedName>
</protein>
<evidence type="ECO:0000256" key="2">
    <source>
        <dbReference type="ARBA" id="ARBA00011903"/>
    </source>
</evidence>
<proteinExistence type="inferred from homology"/>
<dbReference type="InterPro" id="IPR025669">
    <property type="entry name" value="AAA_dom"/>
</dbReference>
<dbReference type="Pfam" id="PF13614">
    <property type="entry name" value="AAA_31"/>
    <property type="match status" value="1"/>
</dbReference>
<evidence type="ECO:0000256" key="4">
    <source>
        <dbReference type="ARBA" id="ARBA00022741"/>
    </source>
</evidence>
<evidence type="ECO:0000256" key="5">
    <source>
        <dbReference type="ARBA" id="ARBA00022777"/>
    </source>
</evidence>
<dbReference type="InterPro" id="IPR005702">
    <property type="entry name" value="Wzc-like_C"/>
</dbReference>
<evidence type="ECO:0000313" key="10">
    <source>
        <dbReference type="EMBL" id="PST40487.1"/>
    </source>
</evidence>
<gene>
    <name evidence="10" type="ORF">C7U54_08735</name>
</gene>
<dbReference type="SUPFAM" id="SSF52540">
    <property type="entry name" value="P-loop containing nucleoside triphosphate hydrolases"/>
    <property type="match status" value="1"/>
</dbReference>
<evidence type="ECO:0000256" key="3">
    <source>
        <dbReference type="ARBA" id="ARBA00022679"/>
    </source>
</evidence>
<dbReference type="GO" id="GO:0005886">
    <property type="term" value="C:plasma membrane"/>
    <property type="evidence" value="ECO:0007669"/>
    <property type="project" value="TreeGrafter"/>
</dbReference>
<dbReference type="InterPro" id="IPR027417">
    <property type="entry name" value="P-loop_NTPase"/>
</dbReference>
<dbReference type="EC" id="2.7.10.2" evidence="2"/>
<comment type="catalytic activity">
    <reaction evidence="8">
        <text>L-tyrosyl-[protein] + ATP = O-phospho-L-tyrosyl-[protein] + ADP + H(+)</text>
        <dbReference type="Rhea" id="RHEA:10596"/>
        <dbReference type="Rhea" id="RHEA-COMP:10136"/>
        <dbReference type="Rhea" id="RHEA-COMP:20101"/>
        <dbReference type="ChEBI" id="CHEBI:15378"/>
        <dbReference type="ChEBI" id="CHEBI:30616"/>
        <dbReference type="ChEBI" id="CHEBI:46858"/>
        <dbReference type="ChEBI" id="CHEBI:61978"/>
        <dbReference type="ChEBI" id="CHEBI:456216"/>
        <dbReference type="EC" id="2.7.10.2"/>
    </reaction>
</comment>
<comment type="caution">
    <text evidence="10">The sequence shown here is derived from an EMBL/GenBank/DDBJ whole genome shotgun (WGS) entry which is preliminary data.</text>
</comment>
<feature type="domain" description="AAA" evidence="9">
    <location>
        <begin position="46"/>
        <end position="173"/>
    </location>
</feature>
<accession>A0A2T3FYY6</accession>
<dbReference type="PANTHER" id="PTHR32309:SF13">
    <property type="entry name" value="FERRIC ENTEROBACTIN TRANSPORT PROTEIN FEPE"/>
    <property type="match status" value="1"/>
</dbReference>